<dbReference type="PANTHER" id="PTHR43716">
    <property type="entry name" value="D-2-HYDROXYGLUTARATE DEHYDROGENASE, MITOCHONDRIAL"/>
    <property type="match status" value="1"/>
</dbReference>
<dbReference type="InterPro" id="IPR036318">
    <property type="entry name" value="FAD-bd_PCMH-like_sf"/>
</dbReference>
<evidence type="ECO:0000256" key="2">
    <source>
        <dbReference type="ARBA" id="ARBA00008000"/>
    </source>
</evidence>
<dbReference type="Gene3D" id="3.30.465.10">
    <property type="match status" value="1"/>
</dbReference>
<dbReference type="Proteomes" id="UP000241899">
    <property type="component" value="Unassembled WGS sequence"/>
</dbReference>
<comment type="caution">
    <text evidence="7">The sequence shown here is derived from an EMBL/GenBank/DDBJ whole genome shotgun (WGS) entry which is preliminary data.</text>
</comment>
<dbReference type="Gene3D" id="3.30.70.2190">
    <property type="match status" value="1"/>
</dbReference>
<proteinExistence type="inferred from homology"/>
<keyword evidence="3" id="KW-0285">Flavoprotein</keyword>
<dbReference type="GO" id="GO:0022904">
    <property type="term" value="P:respiratory electron transport chain"/>
    <property type="evidence" value="ECO:0007669"/>
    <property type="project" value="TreeGrafter"/>
</dbReference>
<name>A0A2T4JGB6_9RHOB</name>
<feature type="domain" description="FAD-binding PCMH-type" evidence="6">
    <location>
        <begin position="41"/>
        <end position="220"/>
    </location>
</feature>
<evidence type="ECO:0000259" key="6">
    <source>
        <dbReference type="PROSITE" id="PS51387"/>
    </source>
</evidence>
<evidence type="ECO:0000256" key="3">
    <source>
        <dbReference type="ARBA" id="ARBA00022630"/>
    </source>
</evidence>
<dbReference type="EMBL" id="PZKF01000028">
    <property type="protein sequence ID" value="PTE16936.1"/>
    <property type="molecule type" value="Genomic_DNA"/>
</dbReference>
<dbReference type="Gene3D" id="3.30.70.2740">
    <property type="match status" value="1"/>
</dbReference>
<keyword evidence="4" id="KW-0274">FAD</keyword>
<gene>
    <name evidence="7" type="ORF">C5F46_11770</name>
</gene>
<dbReference type="InterPro" id="IPR016171">
    <property type="entry name" value="Vanillyl_alc_oxidase_C-sub2"/>
</dbReference>
<reference evidence="7 8" key="1">
    <citation type="submission" date="2018-03" db="EMBL/GenBank/DDBJ databases">
        <title>Rhodobacter veldkampii.</title>
        <authorList>
            <person name="Meyer T.E."/>
            <person name="Miller S."/>
            <person name="Lodha T."/>
            <person name="Gandham S."/>
            <person name="Chintalapati S."/>
            <person name="Chintalapati V.R."/>
        </authorList>
    </citation>
    <scope>NUCLEOTIDE SEQUENCE [LARGE SCALE GENOMIC DNA]</scope>
    <source>
        <strain evidence="7 8">DSM 11550</strain>
    </source>
</reference>
<sequence>MPTPTDQAEFLRRLAAAVAPGAVKTGADIPSAALHDWSGEPGGTPLAHVTPRCTAQVSAVLALCHASGRPVVPQGGLTGLAGGAVPSTGAVLISLAAMAAVEEVDPASGLMLVQAGATLHKVQEAAAAAGMMFALDLGARGSCQIGGMIATNAGGNRVIRYGMARDLVLGLEVVLADGTVLPMLNRMPKNNAGLDLKPLFIGSEGTLGVITRAVLRLHPGVAGANAALVALPGFDAAVTLLRHAQRALSGRVSAFELMWADYYAAALTHGGARAPLPEGAPLYALIEMQGADPDADRPAFEAMLEAAFEQGWLADAVLAHSQREVADFWALRDAVAGLLAHYTPSVNFDVSVPLAQIGDCVAALRTALAAQFPGLPMVVFGHAGDSNIHLITGPITDHDPAGQAIEATVYGIIRDFGGSVSAEHGIGLHKKPWLGHSRSPAELALLAHLKASLDPRGILNPGKVL</sequence>
<organism evidence="7 8">
    <name type="scientific">Phaeovulum veldkampii DSM 11550</name>
    <dbReference type="NCBI Taxonomy" id="1185920"/>
    <lineage>
        <taxon>Bacteria</taxon>
        <taxon>Pseudomonadati</taxon>
        <taxon>Pseudomonadota</taxon>
        <taxon>Alphaproteobacteria</taxon>
        <taxon>Rhodobacterales</taxon>
        <taxon>Paracoccaceae</taxon>
        <taxon>Phaeovulum</taxon>
    </lineage>
</organism>
<dbReference type="GO" id="GO:0016491">
    <property type="term" value="F:oxidoreductase activity"/>
    <property type="evidence" value="ECO:0007669"/>
    <property type="project" value="UniProtKB-KW"/>
</dbReference>
<dbReference type="FunFam" id="1.10.45.10:FF:000001">
    <property type="entry name" value="D-lactate dehydrogenase mitochondrial"/>
    <property type="match status" value="1"/>
</dbReference>
<dbReference type="Pfam" id="PF02913">
    <property type="entry name" value="FAD-oxidase_C"/>
    <property type="match status" value="1"/>
</dbReference>
<dbReference type="Gene3D" id="1.10.45.10">
    <property type="entry name" value="Vanillyl-alcohol Oxidase, Chain A, domain 4"/>
    <property type="match status" value="1"/>
</dbReference>
<dbReference type="RefSeq" id="WP_107325547.1">
    <property type="nucleotide sequence ID" value="NZ_PZKF01000028.1"/>
</dbReference>
<dbReference type="SUPFAM" id="SSF55103">
    <property type="entry name" value="FAD-linked oxidases, C-terminal domain"/>
    <property type="match status" value="1"/>
</dbReference>
<evidence type="ECO:0000313" key="8">
    <source>
        <dbReference type="Proteomes" id="UP000241899"/>
    </source>
</evidence>
<keyword evidence="5" id="KW-0560">Oxidoreductase</keyword>
<accession>A0A2T4JGB6</accession>
<comment type="cofactor">
    <cofactor evidence="1">
        <name>FAD</name>
        <dbReference type="ChEBI" id="CHEBI:57692"/>
    </cofactor>
</comment>
<dbReference type="SUPFAM" id="SSF56176">
    <property type="entry name" value="FAD-binding/transporter-associated domain-like"/>
    <property type="match status" value="1"/>
</dbReference>
<evidence type="ECO:0000256" key="4">
    <source>
        <dbReference type="ARBA" id="ARBA00022827"/>
    </source>
</evidence>
<dbReference type="PANTHER" id="PTHR43716:SF1">
    <property type="entry name" value="D-2-HYDROXYGLUTARATE DEHYDROGENASE, MITOCHONDRIAL"/>
    <property type="match status" value="1"/>
</dbReference>
<comment type="similarity">
    <text evidence="2">Belongs to the FAD-binding oxidoreductase/transferase type 4 family.</text>
</comment>
<protein>
    <submittedName>
        <fullName evidence="7">FAD-binding oxidoreductase</fullName>
    </submittedName>
</protein>
<dbReference type="InterPro" id="IPR016169">
    <property type="entry name" value="FAD-bd_PCMH_sub2"/>
</dbReference>
<evidence type="ECO:0000256" key="5">
    <source>
        <dbReference type="ARBA" id="ARBA00023002"/>
    </source>
</evidence>
<dbReference type="OrthoDB" id="9811557at2"/>
<dbReference type="GO" id="GO:0071949">
    <property type="term" value="F:FAD binding"/>
    <property type="evidence" value="ECO:0007669"/>
    <property type="project" value="InterPro"/>
</dbReference>
<dbReference type="InterPro" id="IPR016164">
    <property type="entry name" value="FAD-linked_Oxase-like_C"/>
</dbReference>
<evidence type="ECO:0000256" key="1">
    <source>
        <dbReference type="ARBA" id="ARBA00001974"/>
    </source>
</evidence>
<keyword evidence="8" id="KW-1185">Reference proteome</keyword>
<dbReference type="Pfam" id="PF01565">
    <property type="entry name" value="FAD_binding_4"/>
    <property type="match status" value="1"/>
</dbReference>
<dbReference type="InterPro" id="IPR004113">
    <property type="entry name" value="FAD-bd_oxidored_4_C"/>
</dbReference>
<evidence type="ECO:0000313" key="7">
    <source>
        <dbReference type="EMBL" id="PTE16936.1"/>
    </source>
</evidence>
<dbReference type="InterPro" id="IPR016166">
    <property type="entry name" value="FAD-bd_PCMH"/>
</dbReference>
<dbReference type="InterPro" id="IPR006094">
    <property type="entry name" value="Oxid_FAD_bind_N"/>
</dbReference>
<dbReference type="AlphaFoldDB" id="A0A2T4JGB6"/>
<dbReference type="InterPro" id="IPR051264">
    <property type="entry name" value="FAD-oxidored/transferase_4"/>
</dbReference>
<dbReference type="PROSITE" id="PS51387">
    <property type="entry name" value="FAD_PCMH"/>
    <property type="match status" value="1"/>
</dbReference>